<name>A0A0A9AT61_ARUDO</name>
<evidence type="ECO:0000313" key="1">
    <source>
        <dbReference type="EMBL" id="JAD50282.1"/>
    </source>
</evidence>
<dbReference type="EMBL" id="GBRH01247613">
    <property type="protein sequence ID" value="JAD50282.1"/>
    <property type="molecule type" value="Transcribed_RNA"/>
</dbReference>
<reference evidence="1" key="2">
    <citation type="journal article" date="2015" name="Data Brief">
        <title>Shoot transcriptome of the giant reed, Arundo donax.</title>
        <authorList>
            <person name="Barrero R.A."/>
            <person name="Guerrero F.D."/>
            <person name="Moolhuijzen P."/>
            <person name="Goolsby J.A."/>
            <person name="Tidwell J."/>
            <person name="Bellgard S.E."/>
            <person name="Bellgard M.I."/>
        </authorList>
    </citation>
    <scope>NUCLEOTIDE SEQUENCE</scope>
    <source>
        <tissue evidence="1">Shoot tissue taken approximately 20 cm above the soil surface</tissue>
    </source>
</reference>
<dbReference type="AlphaFoldDB" id="A0A0A9AT61"/>
<reference evidence="1" key="1">
    <citation type="submission" date="2014-09" db="EMBL/GenBank/DDBJ databases">
        <authorList>
            <person name="Magalhaes I.L.F."/>
            <person name="Oliveira U."/>
            <person name="Santos F.R."/>
            <person name="Vidigal T.H.D.A."/>
            <person name="Brescovit A.D."/>
            <person name="Santos A.J."/>
        </authorList>
    </citation>
    <scope>NUCLEOTIDE SEQUENCE</scope>
    <source>
        <tissue evidence="1">Shoot tissue taken approximately 20 cm above the soil surface</tissue>
    </source>
</reference>
<sequence length="23" mass="2556">MTSKVLAKIMFNPLPPSMSTFKS</sequence>
<organism evidence="1">
    <name type="scientific">Arundo donax</name>
    <name type="common">Giant reed</name>
    <name type="synonym">Donax arundinaceus</name>
    <dbReference type="NCBI Taxonomy" id="35708"/>
    <lineage>
        <taxon>Eukaryota</taxon>
        <taxon>Viridiplantae</taxon>
        <taxon>Streptophyta</taxon>
        <taxon>Embryophyta</taxon>
        <taxon>Tracheophyta</taxon>
        <taxon>Spermatophyta</taxon>
        <taxon>Magnoliopsida</taxon>
        <taxon>Liliopsida</taxon>
        <taxon>Poales</taxon>
        <taxon>Poaceae</taxon>
        <taxon>PACMAD clade</taxon>
        <taxon>Arundinoideae</taxon>
        <taxon>Arundineae</taxon>
        <taxon>Arundo</taxon>
    </lineage>
</organism>
<protein>
    <submittedName>
        <fullName evidence="1">Uncharacterized protein</fullName>
    </submittedName>
</protein>
<proteinExistence type="predicted"/>
<accession>A0A0A9AT61</accession>